<protein>
    <submittedName>
        <fullName evidence="1">Uncharacterized protein</fullName>
    </submittedName>
</protein>
<dbReference type="RefSeq" id="WP_072966018.1">
    <property type="nucleotide sequence ID" value="NZ_FRAJ01000005.1"/>
</dbReference>
<keyword evidence="2" id="KW-1185">Reference proteome</keyword>
<dbReference type="Proteomes" id="UP000184082">
    <property type="component" value="Unassembled WGS sequence"/>
</dbReference>
<reference evidence="1 2" key="1">
    <citation type="submission" date="2016-11" db="EMBL/GenBank/DDBJ databases">
        <authorList>
            <person name="Jaros S."/>
            <person name="Januszkiewicz K."/>
            <person name="Wedrychowicz H."/>
        </authorList>
    </citation>
    <scope>NUCLEOTIDE SEQUENCE [LARGE SCALE GENOMIC DNA]</scope>
    <source>
        <strain evidence="1 2">DSM 14501</strain>
    </source>
</reference>
<proteinExistence type="predicted"/>
<gene>
    <name evidence="1" type="ORF">SAMN02745883_00727</name>
</gene>
<organism evidence="1 2">
    <name type="scientific">Caminicella sporogenes DSM 14501</name>
    <dbReference type="NCBI Taxonomy" id="1121266"/>
    <lineage>
        <taxon>Bacteria</taxon>
        <taxon>Bacillati</taxon>
        <taxon>Bacillota</taxon>
        <taxon>Clostridia</taxon>
        <taxon>Peptostreptococcales</taxon>
        <taxon>Caminicellaceae</taxon>
        <taxon>Caminicella</taxon>
    </lineage>
</organism>
<dbReference type="AlphaFoldDB" id="A0A1M6N015"/>
<evidence type="ECO:0000313" key="2">
    <source>
        <dbReference type="Proteomes" id="UP000184082"/>
    </source>
</evidence>
<accession>A0A1M6N015</accession>
<evidence type="ECO:0000313" key="1">
    <source>
        <dbReference type="EMBL" id="SHJ88943.1"/>
    </source>
</evidence>
<sequence>MLYTIKCPECRIEIPIESKYLINKEQITCPNCDYKLSNETLNNLKNIDKAISENSKNLDDFISIKIEGTIKGSSIAILK</sequence>
<dbReference type="EMBL" id="FRAJ01000005">
    <property type="protein sequence ID" value="SHJ88943.1"/>
    <property type="molecule type" value="Genomic_DNA"/>
</dbReference>
<name>A0A1M6N015_9FIRM</name>
<dbReference type="STRING" id="1121266.SAMN02745883_00727"/>